<organism evidence="1 2">
    <name type="scientific">Methanoculleus palmolei</name>
    <dbReference type="NCBI Taxonomy" id="72612"/>
    <lineage>
        <taxon>Archaea</taxon>
        <taxon>Methanobacteriati</taxon>
        <taxon>Methanobacteriota</taxon>
        <taxon>Stenosarchaea group</taxon>
        <taxon>Methanomicrobia</taxon>
        <taxon>Methanomicrobiales</taxon>
        <taxon>Methanomicrobiaceae</taxon>
        <taxon>Methanoculleus</taxon>
    </lineage>
</organism>
<dbReference type="Proteomes" id="UP001626603">
    <property type="component" value="Chromosome"/>
</dbReference>
<keyword evidence="2" id="KW-1185">Reference proteome</keyword>
<dbReference type="AlphaFoldDB" id="A0ABD8A6E5"/>
<dbReference type="EMBL" id="CP137641">
    <property type="protein sequence ID" value="WOX55094.1"/>
    <property type="molecule type" value="Genomic_DNA"/>
</dbReference>
<sequence length="113" mass="12031">MSKRILILGLVAVLVLATGCMGLGGPNPRVVQDSATTDISLSKGLMYNVNAEVQNDGGDGDVTVTAALIDEEKGFTRDQVSTKVFIPAGETKRVSITLDGDIGRKYQYRIEVS</sequence>
<accession>A0ABD8A6E5</accession>
<protein>
    <recommendedName>
        <fullName evidence="3">CARDB domain-containing protein</fullName>
    </recommendedName>
</protein>
<evidence type="ECO:0000313" key="1">
    <source>
        <dbReference type="EMBL" id="WOX55094.1"/>
    </source>
</evidence>
<name>A0ABD8A6E5_9EURY</name>
<gene>
    <name evidence="1" type="ORF">R6Y95_06355</name>
</gene>
<proteinExistence type="predicted"/>
<dbReference type="PROSITE" id="PS51257">
    <property type="entry name" value="PROKAR_LIPOPROTEIN"/>
    <property type="match status" value="1"/>
</dbReference>
<reference evidence="1 2" key="1">
    <citation type="submission" date="2023-10" db="EMBL/GenBank/DDBJ databases">
        <title>The complete genome sequence of Methanoculleus palmolei DSM 4273.</title>
        <authorList>
            <person name="Lai S.-J."/>
            <person name="You Y.-T."/>
            <person name="Chen S.-C."/>
        </authorList>
    </citation>
    <scope>NUCLEOTIDE SEQUENCE [LARGE SCALE GENOMIC DNA]</scope>
    <source>
        <strain evidence="1 2">DSM 4273</strain>
    </source>
</reference>
<evidence type="ECO:0000313" key="2">
    <source>
        <dbReference type="Proteomes" id="UP001626603"/>
    </source>
</evidence>
<evidence type="ECO:0008006" key="3">
    <source>
        <dbReference type="Google" id="ProtNLM"/>
    </source>
</evidence>